<dbReference type="PRINTS" id="PR00419">
    <property type="entry name" value="ADXRDTASE"/>
</dbReference>
<dbReference type="SUPFAM" id="SSF54862">
    <property type="entry name" value="4Fe-4S ferredoxins"/>
    <property type="match status" value="1"/>
</dbReference>
<evidence type="ECO:0000259" key="1">
    <source>
        <dbReference type="Pfam" id="PF14691"/>
    </source>
</evidence>
<proteinExistence type="predicted"/>
<evidence type="ECO:0000313" key="3">
    <source>
        <dbReference type="Proteomes" id="UP000346198"/>
    </source>
</evidence>
<dbReference type="EMBL" id="CAAHFH010000002">
    <property type="protein sequence ID" value="VGO21747.1"/>
    <property type="molecule type" value="Genomic_DNA"/>
</dbReference>
<dbReference type="Gene3D" id="3.30.70.20">
    <property type="match status" value="1"/>
</dbReference>
<dbReference type="InterPro" id="IPR036188">
    <property type="entry name" value="FAD/NAD-bd_sf"/>
</dbReference>
<dbReference type="InterPro" id="IPR051394">
    <property type="entry name" value="Glutamate_Synthase"/>
</dbReference>
<dbReference type="SUPFAM" id="SSF51905">
    <property type="entry name" value="FAD/NAD(P)-binding domain"/>
    <property type="match status" value="1"/>
</dbReference>
<dbReference type="InterPro" id="IPR036010">
    <property type="entry name" value="2Fe-2S_ferredoxin-like_sf"/>
</dbReference>
<dbReference type="InterPro" id="IPR001041">
    <property type="entry name" value="2Fe-2S_ferredoxin-type"/>
</dbReference>
<dbReference type="Pfam" id="PF13510">
    <property type="entry name" value="Fer2_4"/>
    <property type="match status" value="1"/>
</dbReference>
<dbReference type="AlphaFoldDB" id="A0A6C2UR72"/>
<dbReference type="InterPro" id="IPR028261">
    <property type="entry name" value="DPD_II"/>
</dbReference>
<gene>
    <name evidence="2" type="primary">sfrB_3</name>
    <name evidence="2" type="ORF">SCARR_03822</name>
</gene>
<feature type="domain" description="Dihydroprymidine dehydrogenase" evidence="1">
    <location>
        <begin position="98"/>
        <end position="175"/>
    </location>
</feature>
<dbReference type="Gene3D" id="3.50.50.60">
    <property type="entry name" value="FAD/NAD(P)-binding domain"/>
    <property type="match status" value="1"/>
</dbReference>
<organism evidence="2 3">
    <name type="scientific">Pontiella sulfatireligans</name>
    <dbReference type="NCBI Taxonomy" id="2750658"/>
    <lineage>
        <taxon>Bacteria</taxon>
        <taxon>Pseudomonadati</taxon>
        <taxon>Kiritimatiellota</taxon>
        <taxon>Kiritimatiellia</taxon>
        <taxon>Kiritimatiellales</taxon>
        <taxon>Pontiellaceae</taxon>
        <taxon>Pontiella</taxon>
    </lineage>
</organism>
<dbReference type="CDD" id="cd00207">
    <property type="entry name" value="fer2"/>
    <property type="match status" value="1"/>
</dbReference>
<dbReference type="Gene3D" id="3.10.20.740">
    <property type="match status" value="1"/>
</dbReference>
<dbReference type="PANTHER" id="PTHR43100">
    <property type="entry name" value="GLUTAMATE SYNTHASE [NADPH] SMALL CHAIN"/>
    <property type="match status" value="1"/>
</dbReference>
<accession>A0A6C2UR72</accession>
<dbReference type="RefSeq" id="WP_136063186.1">
    <property type="nucleotide sequence ID" value="NZ_CAAHFH010000002.1"/>
</dbReference>
<dbReference type="Proteomes" id="UP000346198">
    <property type="component" value="Unassembled WGS sequence"/>
</dbReference>
<dbReference type="SUPFAM" id="SSF54292">
    <property type="entry name" value="2Fe-2S ferredoxin-like"/>
    <property type="match status" value="1"/>
</dbReference>
<dbReference type="Pfam" id="PF13450">
    <property type="entry name" value="NAD_binding_8"/>
    <property type="match status" value="1"/>
</dbReference>
<protein>
    <submittedName>
        <fullName evidence="2">NADPH-Fe(3+) oxidoreductase subunit beta</fullName>
    </submittedName>
</protein>
<dbReference type="Pfam" id="PF14691">
    <property type="entry name" value="Fer4_20"/>
    <property type="match status" value="1"/>
</dbReference>
<dbReference type="GO" id="GO:0051536">
    <property type="term" value="F:iron-sulfur cluster binding"/>
    <property type="evidence" value="ECO:0007669"/>
    <property type="project" value="InterPro"/>
</dbReference>
<evidence type="ECO:0000313" key="2">
    <source>
        <dbReference type="EMBL" id="VGO21747.1"/>
    </source>
</evidence>
<reference evidence="2 3" key="1">
    <citation type="submission" date="2019-04" db="EMBL/GenBank/DDBJ databases">
        <authorList>
            <person name="Van Vliet M D."/>
        </authorList>
    </citation>
    <scope>NUCLEOTIDE SEQUENCE [LARGE SCALE GENOMIC DNA]</scope>
    <source>
        <strain evidence="2 3">F21</strain>
    </source>
</reference>
<keyword evidence="3" id="KW-1185">Reference proteome</keyword>
<dbReference type="PANTHER" id="PTHR43100:SF2">
    <property type="entry name" value="BNAA03G19380D PROTEIN"/>
    <property type="match status" value="1"/>
</dbReference>
<sequence length="493" mass="53016">MPELRINGLPAKVDEGATVLDAAELVFVDIPTLCHMKGCEPETSCMLCVVKNVATGQLIPACSAKAVDGMEIDTECAEVQSARRDILNLLLSEHVGDCEAPCTRICPAHLDIPLMLRAIEHGNLESAAWIAKRDLAIPATLGHVCPAPCEKGCRRAQVDEAITIRDLHREVTEGSTEGSVLCFNVFSEKHHFIGLTPKSMTPKSKSVAVIGSGPAGLSCAWKLIQLGYGCTVFDEAPKAGGVLREHNSLPMDVLDDEVDWLAQAGVEFSLGAPISMHEAADGFDGIVFAETEFSGTHFADAFYAEEHKLAVKAVANGKAAAVAVDRFLKGEPPSNKEPFDSKTGKLRESEVQELTKNCATVEQAGMPAPQAEAARCLHCDCRKAVSCKLRKYATQYGANQREFPADERGHVQLIGHDEAVVFEPGKCIKCGLCVKITKRAGEELGVTFVGRGYNTRVAVPFEEALQDGLREAATECVEACPTGALAFRNVEER</sequence>
<name>A0A6C2UR72_9BACT</name>